<sequence length="644" mass="70483">MTTATTTQLLGRCPAPGDVRLSHLHATGELIDSYTAVPGLLAGLDEAALLRAGTVLSQVHPDALIRRHPDLPEATVAITGSSTIRPLVSPLSAQLARHGFIPRIQVGGYDQYAIELRETHNELFATEPDVTVCLLDADAVFRRIRTPWTPTDVRYTLRQLSTSLEEITDAYQTRHTGTLVFNTVPLPWYWAAQLIDHRSRALLGAAWREFNAHLLRFSTNRPGVLVVDTEPLLGESGVLADPRASSYANVHFSDAFFSTYAREIGHVVRSLTGRTGKCLVVDLDGTLWGGSLADDGPDGIEVSEGFRGEAFRSFQAAVKQLSAQGVLVAVCSKNDEDKVLEVFKQNPDLVLRADDIVAMAINWGSKPGNLAEIADKLGIDVSSLVFVDDSAAERGMVRGALPGVPVIEVDADEPALHVRRLLADRWFVTDEITQADRTRVQRYLTERKRVKLREQAESKAEYLAGLGTTVELFHAGHGNAGRVAQLTQRTNRFNLTADRLDTAAVLDLIAGQDTEVIAVRCTDRFGEYGTVGAVFTRRRGPELRIDNFVLSCRVLARDVETACLRAILRQAAQAGVTKVTAAFRLTGMNDAVKDFYPLNGFIADPDCEDDDTGFVHDLSTVPPNPSHIELIVRLNERLGDRAAK</sequence>
<gene>
    <name evidence="1" type="ORF">LCL61_37535</name>
</gene>
<proteinExistence type="predicted"/>
<evidence type="ECO:0000313" key="2">
    <source>
        <dbReference type="Proteomes" id="UP001456344"/>
    </source>
</evidence>
<reference evidence="1" key="1">
    <citation type="submission" date="2023-10" db="EMBL/GenBank/DDBJ databases">
        <title>Whole genome sequencing of actinobacterial strain Amycolatopsis sp. (BCA-696) identifies the underlying plant growth-promoting genes.</title>
        <authorList>
            <person name="Gandham P."/>
            <person name="Vadla N."/>
            <person name="Saji A."/>
            <person name="Srinivas V."/>
            <person name="Ruperao P."/>
            <person name="Selvanayagam S."/>
            <person name="Saxena R.K."/>
            <person name="Rathore A."/>
            <person name="Gopalakrishnan S."/>
            <person name="Thakur V."/>
        </authorList>
    </citation>
    <scope>NUCLEOTIDE SEQUENCE</scope>
    <source>
        <strain evidence="1">BCA-696</strain>
    </source>
</reference>
<evidence type="ECO:0000313" key="1">
    <source>
        <dbReference type="EMBL" id="WYW21264.1"/>
    </source>
</evidence>
<accession>A0ACD5BPU7</accession>
<dbReference type="Proteomes" id="UP001456344">
    <property type="component" value="Chromosome"/>
</dbReference>
<keyword evidence="2" id="KW-1185">Reference proteome</keyword>
<protein>
    <submittedName>
        <fullName evidence="1">HAD-IIIC family phosphatase</fullName>
    </submittedName>
</protein>
<name>A0ACD5BPU7_9PSEU</name>
<organism evidence="1 2">
    <name type="scientific">Amycolatopsis coloradensis</name>
    <dbReference type="NCBI Taxonomy" id="76021"/>
    <lineage>
        <taxon>Bacteria</taxon>
        <taxon>Bacillati</taxon>
        <taxon>Actinomycetota</taxon>
        <taxon>Actinomycetes</taxon>
        <taxon>Pseudonocardiales</taxon>
        <taxon>Pseudonocardiaceae</taxon>
        <taxon>Amycolatopsis</taxon>
    </lineage>
</organism>
<dbReference type="EMBL" id="CP150484">
    <property type="protein sequence ID" value="WYW21264.1"/>
    <property type="molecule type" value="Genomic_DNA"/>
</dbReference>